<dbReference type="EMBL" id="BAAAZA010000023">
    <property type="protein sequence ID" value="GAA3888015.1"/>
    <property type="molecule type" value="Genomic_DNA"/>
</dbReference>
<comment type="caution">
    <text evidence="2">The sequence shown here is derived from an EMBL/GenBank/DDBJ whole genome shotgun (WGS) entry which is preliminary data.</text>
</comment>
<feature type="region of interest" description="Disordered" evidence="1">
    <location>
        <begin position="55"/>
        <end position="83"/>
    </location>
</feature>
<protein>
    <submittedName>
        <fullName evidence="2">Uncharacterized protein</fullName>
    </submittedName>
</protein>
<proteinExistence type="predicted"/>
<keyword evidence="3" id="KW-1185">Reference proteome</keyword>
<evidence type="ECO:0000256" key="1">
    <source>
        <dbReference type="SAM" id="MobiDB-lite"/>
    </source>
</evidence>
<sequence>MNQRSARLGGSHGGLTMMGRDVSARDTAHEPGPAAPHRLTREVLWFVVIGAASTGAGEITQDRGTGRQQVRETGERHDTNGGE</sequence>
<feature type="compositionally biased region" description="Basic and acidic residues" evidence="1">
    <location>
        <begin position="60"/>
        <end position="83"/>
    </location>
</feature>
<organism evidence="2 3">
    <name type="scientific">Streptomyces lannensis</name>
    <dbReference type="NCBI Taxonomy" id="766498"/>
    <lineage>
        <taxon>Bacteria</taxon>
        <taxon>Bacillati</taxon>
        <taxon>Actinomycetota</taxon>
        <taxon>Actinomycetes</taxon>
        <taxon>Kitasatosporales</taxon>
        <taxon>Streptomycetaceae</taxon>
        <taxon>Streptomyces</taxon>
    </lineage>
</organism>
<dbReference type="Proteomes" id="UP001501563">
    <property type="component" value="Unassembled WGS sequence"/>
</dbReference>
<name>A0ABP7KV71_9ACTN</name>
<evidence type="ECO:0000313" key="3">
    <source>
        <dbReference type="Proteomes" id="UP001501563"/>
    </source>
</evidence>
<accession>A0ABP7KV71</accession>
<feature type="region of interest" description="Disordered" evidence="1">
    <location>
        <begin position="1"/>
        <end position="36"/>
    </location>
</feature>
<evidence type="ECO:0000313" key="2">
    <source>
        <dbReference type="EMBL" id="GAA3888015.1"/>
    </source>
</evidence>
<gene>
    <name evidence="2" type="ORF">GCM10022207_64330</name>
</gene>
<reference evidence="3" key="1">
    <citation type="journal article" date="2019" name="Int. J. Syst. Evol. Microbiol.">
        <title>The Global Catalogue of Microorganisms (GCM) 10K type strain sequencing project: providing services to taxonomists for standard genome sequencing and annotation.</title>
        <authorList>
            <consortium name="The Broad Institute Genomics Platform"/>
            <consortium name="The Broad Institute Genome Sequencing Center for Infectious Disease"/>
            <person name="Wu L."/>
            <person name="Ma J."/>
        </authorList>
    </citation>
    <scope>NUCLEOTIDE SEQUENCE [LARGE SCALE GENOMIC DNA]</scope>
    <source>
        <strain evidence="3">JCM 16578</strain>
    </source>
</reference>